<gene>
    <name evidence="1" type="ORF">T02_7618</name>
</gene>
<comment type="caution">
    <text evidence="1">The sequence shown here is derived from an EMBL/GenBank/DDBJ whole genome shotgun (WGS) entry which is preliminary data.</text>
</comment>
<name>A0A0V1KMJ4_9BILA</name>
<keyword evidence="2" id="KW-1185">Reference proteome</keyword>
<reference evidence="1 2" key="1">
    <citation type="submission" date="2015-05" db="EMBL/GenBank/DDBJ databases">
        <title>Evolution of Trichinella species and genotypes.</title>
        <authorList>
            <person name="Korhonen P.K."/>
            <person name="Edoardo P."/>
            <person name="Giuseppe L.R."/>
            <person name="Gasser R.B."/>
        </authorList>
    </citation>
    <scope>NUCLEOTIDE SEQUENCE [LARGE SCALE GENOMIC DNA]</scope>
    <source>
        <strain evidence="1">ISS10</strain>
    </source>
</reference>
<proteinExistence type="predicted"/>
<organism evidence="1 2">
    <name type="scientific">Trichinella nativa</name>
    <dbReference type="NCBI Taxonomy" id="6335"/>
    <lineage>
        <taxon>Eukaryota</taxon>
        <taxon>Metazoa</taxon>
        <taxon>Ecdysozoa</taxon>
        <taxon>Nematoda</taxon>
        <taxon>Enoplea</taxon>
        <taxon>Dorylaimia</taxon>
        <taxon>Trichinellida</taxon>
        <taxon>Trichinellidae</taxon>
        <taxon>Trichinella</taxon>
    </lineage>
</organism>
<dbReference type="EMBL" id="JYDW01000392">
    <property type="protein sequence ID" value="KRZ48536.1"/>
    <property type="molecule type" value="Genomic_DNA"/>
</dbReference>
<evidence type="ECO:0000313" key="2">
    <source>
        <dbReference type="Proteomes" id="UP000054721"/>
    </source>
</evidence>
<sequence>MQIFMRCLTNFFSNSVIFSGGESYNCYYCNVVSGILLLIHSRENFSLLNVIKSRHSKTCLP</sequence>
<protein>
    <submittedName>
        <fullName evidence="1">Uncharacterized protein</fullName>
    </submittedName>
</protein>
<evidence type="ECO:0000313" key="1">
    <source>
        <dbReference type="EMBL" id="KRZ48536.1"/>
    </source>
</evidence>
<dbReference type="Proteomes" id="UP000054721">
    <property type="component" value="Unassembled WGS sequence"/>
</dbReference>
<dbReference type="AlphaFoldDB" id="A0A0V1KMJ4"/>
<accession>A0A0V1KMJ4</accession>